<keyword evidence="4" id="KW-0812">Transmembrane</keyword>
<proteinExistence type="predicted"/>
<keyword evidence="3" id="KW-0132">Cell division</keyword>
<evidence type="ECO:0000256" key="3">
    <source>
        <dbReference type="ARBA" id="ARBA00022618"/>
    </source>
</evidence>
<accession>A0A0S7WI41</accession>
<protein>
    <recommendedName>
        <fullName evidence="8">Cell division protein FtsL</fullName>
    </recommendedName>
</protein>
<keyword evidence="9" id="KW-0175">Coiled coil</keyword>
<name>A0A0S7WI41_UNCT6</name>
<keyword evidence="5" id="KW-1133">Transmembrane helix</keyword>
<dbReference type="AlphaFoldDB" id="A0A0S7WI41"/>
<reference evidence="10 11" key="1">
    <citation type="journal article" date="2015" name="Microbiome">
        <title>Genomic resolution of linkages in carbon, nitrogen, and sulfur cycling among widespread estuary sediment bacteria.</title>
        <authorList>
            <person name="Baker B.J."/>
            <person name="Lazar C.S."/>
            <person name="Teske A.P."/>
            <person name="Dick G.J."/>
        </authorList>
    </citation>
    <scope>NUCLEOTIDE SEQUENCE [LARGE SCALE GENOMIC DNA]</scope>
    <source>
        <strain evidence="10">DG_26</strain>
    </source>
</reference>
<evidence type="ECO:0000256" key="8">
    <source>
        <dbReference type="NCBIfam" id="TIGR02209"/>
    </source>
</evidence>
<keyword evidence="2" id="KW-1003">Cell membrane</keyword>
<sequence>MVKVLRIALPVLFLFFLLVWERAHLVKINLRIEECKRRRADLETQVHSLEVRVQDLASYARIENVARVRLGMRYPDSEDVIYIRKDRTE</sequence>
<evidence type="ECO:0000256" key="2">
    <source>
        <dbReference type="ARBA" id="ARBA00022475"/>
    </source>
</evidence>
<evidence type="ECO:0000256" key="5">
    <source>
        <dbReference type="ARBA" id="ARBA00022989"/>
    </source>
</evidence>
<keyword evidence="6" id="KW-0472">Membrane</keyword>
<dbReference type="GO" id="GO:0051301">
    <property type="term" value="P:cell division"/>
    <property type="evidence" value="ECO:0007669"/>
    <property type="project" value="UniProtKB-KW"/>
</dbReference>
<comment type="caution">
    <text evidence="10">The sequence shown here is derived from an EMBL/GenBank/DDBJ whole genome shotgun (WGS) entry which is preliminary data.</text>
</comment>
<gene>
    <name evidence="10" type="ORF">AMJ40_04725</name>
</gene>
<feature type="coiled-coil region" evidence="9">
    <location>
        <begin position="25"/>
        <end position="52"/>
    </location>
</feature>
<dbReference type="InterPro" id="IPR011922">
    <property type="entry name" value="Cell_div_FtsL"/>
</dbReference>
<evidence type="ECO:0000256" key="7">
    <source>
        <dbReference type="ARBA" id="ARBA00023306"/>
    </source>
</evidence>
<dbReference type="GO" id="GO:0005886">
    <property type="term" value="C:plasma membrane"/>
    <property type="evidence" value="ECO:0007669"/>
    <property type="project" value="UniProtKB-SubCell"/>
</dbReference>
<organism evidence="10 11">
    <name type="scientific">candidate division TA06 bacterium DG_26</name>
    <dbReference type="NCBI Taxonomy" id="1703771"/>
    <lineage>
        <taxon>Bacteria</taxon>
        <taxon>Bacteria division TA06</taxon>
    </lineage>
</organism>
<evidence type="ECO:0000256" key="6">
    <source>
        <dbReference type="ARBA" id="ARBA00023136"/>
    </source>
</evidence>
<dbReference type="Proteomes" id="UP000051124">
    <property type="component" value="Unassembled WGS sequence"/>
</dbReference>
<dbReference type="NCBIfam" id="TIGR02209">
    <property type="entry name" value="ftsL_broad"/>
    <property type="match status" value="1"/>
</dbReference>
<evidence type="ECO:0000313" key="10">
    <source>
        <dbReference type="EMBL" id="KPJ49795.1"/>
    </source>
</evidence>
<dbReference type="Pfam" id="PF04977">
    <property type="entry name" value="DivIC"/>
    <property type="match status" value="1"/>
</dbReference>
<dbReference type="EMBL" id="LIZT01000042">
    <property type="protein sequence ID" value="KPJ49795.1"/>
    <property type="molecule type" value="Genomic_DNA"/>
</dbReference>
<evidence type="ECO:0000256" key="4">
    <source>
        <dbReference type="ARBA" id="ARBA00022692"/>
    </source>
</evidence>
<evidence type="ECO:0000256" key="1">
    <source>
        <dbReference type="ARBA" id="ARBA00004401"/>
    </source>
</evidence>
<keyword evidence="7" id="KW-0131">Cell cycle</keyword>
<evidence type="ECO:0000313" key="11">
    <source>
        <dbReference type="Proteomes" id="UP000051124"/>
    </source>
</evidence>
<dbReference type="InterPro" id="IPR007060">
    <property type="entry name" value="FtsL/DivIC"/>
</dbReference>
<evidence type="ECO:0000256" key="9">
    <source>
        <dbReference type="SAM" id="Coils"/>
    </source>
</evidence>
<comment type="subcellular location">
    <subcellularLocation>
        <location evidence="1">Cell membrane</location>
        <topology evidence="1">Single-pass type II membrane protein</topology>
    </subcellularLocation>
</comment>